<dbReference type="Gene3D" id="6.10.140.2220">
    <property type="match status" value="1"/>
</dbReference>
<feature type="domain" description="MYND-type" evidence="5">
    <location>
        <begin position="7"/>
        <end position="44"/>
    </location>
</feature>
<sequence>MSGQQSCYACDKEGNMKRCSRCQHAFYCSKSCQKRHWNRHKPNCIPPDSSLHELNSACWKDSFPGPLAARDYGFDNLRSYHGDVLLANGLTAEHILLGLYQIIMRDIGNIHRPGPFCQVLSSINVSLKMLLDAYENNKLDDFIQRFIKSVYDNCGDSLNEGNYCSLWLQHKLVIGPTNMGSITQQQMQQLRSNIYLKYYGGHEDNAVTVEKRRTTCLKALTWDVLVNINSPAGFMENCKFGADFLMYRNEIENKRRGEKSQQQQILCAVTYQNGKPHEPHPTELNFSVKH</sequence>
<dbReference type="Proteomes" id="UP000275408">
    <property type="component" value="Unassembled WGS sequence"/>
</dbReference>
<dbReference type="PROSITE" id="PS01360">
    <property type="entry name" value="ZF_MYND_1"/>
    <property type="match status" value="1"/>
</dbReference>
<evidence type="ECO:0000256" key="3">
    <source>
        <dbReference type="ARBA" id="ARBA00022833"/>
    </source>
</evidence>
<proteinExistence type="predicted"/>
<evidence type="ECO:0000259" key="5">
    <source>
        <dbReference type="PROSITE" id="PS50865"/>
    </source>
</evidence>
<evidence type="ECO:0000256" key="2">
    <source>
        <dbReference type="ARBA" id="ARBA00022771"/>
    </source>
</evidence>
<keyword evidence="2 4" id="KW-0863">Zinc-finger</keyword>
<accession>A0A3M6UYM0</accession>
<dbReference type="Pfam" id="PF01753">
    <property type="entry name" value="zf-MYND"/>
    <property type="match status" value="1"/>
</dbReference>
<organism evidence="6 7">
    <name type="scientific">Pocillopora damicornis</name>
    <name type="common">Cauliflower coral</name>
    <name type="synonym">Millepora damicornis</name>
    <dbReference type="NCBI Taxonomy" id="46731"/>
    <lineage>
        <taxon>Eukaryota</taxon>
        <taxon>Metazoa</taxon>
        <taxon>Cnidaria</taxon>
        <taxon>Anthozoa</taxon>
        <taxon>Hexacorallia</taxon>
        <taxon>Scleractinia</taxon>
        <taxon>Astrocoeniina</taxon>
        <taxon>Pocilloporidae</taxon>
        <taxon>Pocillopora</taxon>
    </lineage>
</organism>
<protein>
    <recommendedName>
        <fullName evidence="5">MYND-type domain-containing protein</fullName>
    </recommendedName>
</protein>
<dbReference type="InterPro" id="IPR002893">
    <property type="entry name" value="Znf_MYND"/>
</dbReference>
<dbReference type="GO" id="GO:0008270">
    <property type="term" value="F:zinc ion binding"/>
    <property type="evidence" value="ECO:0007669"/>
    <property type="project" value="UniProtKB-KW"/>
</dbReference>
<evidence type="ECO:0000313" key="6">
    <source>
        <dbReference type="EMBL" id="RMX58717.1"/>
    </source>
</evidence>
<dbReference type="PROSITE" id="PS50865">
    <property type="entry name" value="ZF_MYND_2"/>
    <property type="match status" value="1"/>
</dbReference>
<gene>
    <name evidence="6" type="ORF">pdam_00009519</name>
</gene>
<dbReference type="EMBL" id="RCHS01000461">
    <property type="protein sequence ID" value="RMX58717.1"/>
    <property type="molecule type" value="Genomic_DNA"/>
</dbReference>
<dbReference type="SUPFAM" id="SSF144232">
    <property type="entry name" value="HIT/MYND zinc finger-like"/>
    <property type="match status" value="1"/>
</dbReference>
<comment type="caution">
    <text evidence="6">The sequence shown here is derived from an EMBL/GenBank/DDBJ whole genome shotgun (WGS) entry which is preliminary data.</text>
</comment>
<keyword evidence="3" id="KW-0862">Zinc</keyword>
<keyword evidence="7" id="KW-1185">Reference proteome</keyword>
<name>A0A3M6UYM0_POCDA</name>
<evidence type="ECO:0000256" key="4">
    <source>
        <dbReference type="PROSITE-ProRule" id="PRU00134"/>
    </source>
</evidence>
<keyword evidence="1" id="KW-0479">Metal-binding</keyword>
<evidence type="ECO:0000313" key="7">
    <source>
        <dbReference type="Proteomes" id="UP000275408"/>
    </source>
</evidence>
<reference evidence="6 7" key="1">
    <citation type="journal article" date="2018" name="Sci. Rep.">
        <title>Comparative analysis of the Pocillopora damicornis genome highlights role of immune system in coral evolution.</title>
        <authorList>
            <person name="Cunning R."/>
            <person name="Bay R.A."/>
            <person name="Gillette P."/>
            <person name="Baker A.C."/>
            <person name="Traylor-Knowles N."/>
        </authorList>
    </citation>
    <scope>NUCLEOTIDE SEQUENCE [LARGE SCALE GENOMIC DNA]</scope>
    <source>
        <strain evidence="6">RSMAS</strain>
        <tissue evidence="6">Whole animal</tissue>
    </source>
</reference>
<evidence type="ECO:0000256" key="1">
    <source>
        <dbReference type="ARBA" id="ARBA00022723"/>
    </source>
</evidence>
<dbReference type="AlphaFoldDB" id="A0A3M6UYM0"/>